<evidence type="ECO:0000259" key="1">
    <source>
        <dbReference type="Pfam" id="PF01902"/>
    </source>
</evidence>
<protein>
    <submittedName>
        <fullName evidence="3">Adenosine nucleotide hydrolase</fullName>
    </submittedName>
    <submittedName>
        <fullName evidence="2">Diphthine--ammonia ligase</fullName>
        <ecNumber evidence="2">6.3.1.14</ecNumber>
    </submittedName>
</protein>
<dbReference type="Gene3D" id="3.90.1490.10">
    <property type="entry name" value="putative n-type atp pyrophosphatase, domain 2"/>
    <property type="match status" value="1"/>
</dbReference>
<organism evidence="3 4">
    <name type="scientific">Flavobacterium davisii</name>
    <dbReference type="NCBI Taxonomy" id="2906077"/>
    <lineage>
        <taxon>Bacteria</taxon>
        <taxon>Pseudomonadati</taxon>
        <taxon>Bacteroidota</taxon>
        <taxon>Flavobacteriia</taxon>
        <taxon>Flavobacteriales</taxon>
        <taxon>Flavobacteriaceae</taxon>
        <taxon>Flavobacterium</taxon>
    </lineage>
</organism>
<dbReference type="EMBL" id="MTCZ01000029">
    <property type="protein sequence ID" value="OWP84552.1"/>
    <property type="molecule type" value="Genomic_DNA"/>
</dbReference>
<dbReference type="NCBIfam" id="TIGR00290">
    <property type="entry name" value="MJ0570_dom"/>
    <property type="match status" value="1"/>
</dbReference>
<gene>
    <name evidence="3" type="ORF">BWK59_04835</name>
    <name evidence="2" type="ORF">V3Q77_02710</name>
</gene>
<dbReference type="Pfam" id="PF01902">
    <property type="entry name" value="Diphthami_syn_2"/>
    <property type="match status" value="1"/>
</dbReference>
<dbReference type="InterPro" id="IPR002761">
    <property type="entry name" value="Diphthami_syn_dom"/>
</dbReference>
<reference evidence="3 4" key="1">
    <citation type="journal article" date="2017" name="Infect. Genet. Evol.">
        <title>Comparative genome analysis of fish pathogen Flavobacterium columnare reveals extensive sequence diversity within the species.</title>
        <authorList>
            <person name="Kayansamruaj P."/>
            <person name="Dong H.T."/>
            <person name="Hirono I."/>
            <person name="Kondo H."/>
            <person name="Senapin S."/>
            <person name="Rodkhum C."/>
        </authorList>
    </citation>
    <scope>NUCLEOTIDE SEQUENCE [LARGE SCALE GENOMIC DNA]</scope>
    <source>
        <strain evidence="3 4">1215</strain>
    </source>
</reference>
<name>A0A246GJT3_9FLAO</name>
<dbReference type="CDD" id="cd01994">
    <property type="entry name" value="AANH_PF0828-like"/>
    <property type="match status" value="1"/>
</dbReference>
<keyword evidence="3" id="KW-0378">Hydrolase</keyword>
<dbReference type="RefSeq" id="WP_088391575.1">
    <property type="nucleotide sequence ID" value="NZ_CP097869.1"/>
</dbReference>
<dbReference type="PANTHER" id="PTHR12196">
    <property type="entry name" value="DOMAIN OF UNKNOWN FUNCTION 71 DUF71 -CONTAINING PROTEIN"/>
    <property type="match status" value="1"/>
</dbReference>
<dbReference type="Gene3D" id="3.40.50.620">
    <property type="entry name" value="HUPs"/>
    <property type="match status" value="1"/>
</dbReference>
<proteinExistence type="predicted"/>
<dbReference type="InterPro" id="IPR030662">
    <property type="entry name" value="DPH6/MJ0570"/>
</dbReference>
<dbReference type="GO" id="GO:0016787">
    <property type="term" value="F:hydrolase activity"/>
    <property type="evidence" value="ECO:0007669"/>
    <property type="project" value="UniProtKB-KW"/>
</dbReference>
<evidence type="ECO:0000313" key="4">
    <source>
        <dbReference type="Proteomes" id="UP000197768"/>
    </source>
</evidence>
<dbReference type="PANTHER" id="PTHR12196:SF2">
    <property type="entry name" value="DIPHTHINE--AMMONIA LIGASE"/>
    <property type="match status" value="1"/>
</dbReference>
<dbReference type="SUPFAM" id="SSF52402">
    <property type="entry name" value="Adenine nucleotide alpha hydrolases-like"/>
    <property type="match status" value="1"/>
</dbReference>
<dbReference type="AlphaFoldDB" id="A0A246GJT3"/>
<dbReference type="GO" id="GO:0017183">
    <property type="term" value="P:protein histidyl modification to diphthamide"/>
    <property type="evidence" value="ECO:0007669"/>
    <property type="project" value="TreeGrafter"/>
</dbReference>
<keyword evidence="2" id="KW-0436">Ligase</keyword>
<reference evidence="2 5" key="2">
    <citation type="submission" date="2024-02" db="EMBL/GenBank/DDBJ databases">
        <title>Comparative Genomic Analysis of Flavobacterium Species Causing Columnaris Disease of Freshwater Fish in Thailand: Insights into Virulence and Resistance Mechanisms.</title>
        <authorList>
            <person name="Nguyen D."/>
            <person name="Chokmangmeepisarn P."/>
            <person name="Khianchaikhan K."/>
            <person name="Morishita M."/>
            <person name="Bunnoy A."/>
            <person name="Rodkhum C."/>
        </authorList>
    </citation>
    <scope>NUCLEOTIDE SEQUENCE [LARGE SCALE GENOMIC DNA]</scope>
    <source>
        <strain evidence="2 5">KCRT2007</strain>
    </source>
</reference>
<dbReference type="EC" id="6.3.1.14" evidence="2"/>
<comment type="caution">
    <text evidence="3">The sequence shown here is derived from an EMBL/GenBank/DDBJ whole genome shotgun (WGS) entry which is preliminary data.</text>
</comment>
<feature type="domain" description="Diphthamide synthase" evidence="1">
    <location>
        <begin position="1"/>
        <end position="210"/>
    </location>
</feature>
<keyword evidence="5" id="KW-1185">Reference proteome</keyword>
<dbReference type="InterPro" id="IPR014729">
    <property type="entry name" value="Rossmann-like_a/b/a_fold"/>
</dbReference>
<evidence type="ECO:0000313" key="3">
    <source>
        <dbReference type="EMBL" id="OWP84552.1"/>
    </source>
</evidence>
<dbReference type="Proteomes" id="UP000197768">
    <property type="component" value="Unassembled WGS sequence"/>
</dbReference>
<evidence type="ECO:0000313" key="5">
    <source>
        <dbReference type="Proteomes" id="UP001621813"/>
    </source>
</evidence>
<evidence type="ECO:0000313" key="2">
    <source>
        <dbReference type="EMBL" id="MFK7048793.1"/>
    </source>
</evidence>
<sequence>MKSILSWSGGKDSCLATIKALELGYKPIVLLNMMNENGKVSRSHGLTQNILKQHANALKIPLVGIPTTWADYEKKYIETLCQLKKDYGVESVVFGDIDLEPHREWEQKVCQQAKLEAILPLWQKDRLELVKEIIEENIVCMIVSCNTTMGVEFLGKILTKETVQQLIDLNIDPCGENGEFHTVVINCPLFDTPIILPKYKKEIYQNYCFLVWEE</sequence>
<accession>A0A246GJT3</accession>
<dbReference type="GO" id="GO:0017178">
    <property type="term" value="F:diphthine-ammonia ligase activity"/>
    <property type="evidence" value="ECO:0007669"/>
    <property type="project" value="UniProtKB-EC"/>
</dbReference>
<dbReference type="Proteomes" id="UP001621813">
    <property type="component" value="Unassembled WGS sequence"/>
</dbReference>
<dbReference type="EMBL" id="JAZGZR010000004">
    <property type="protein sequence ID" value="MFK7048793.1"/>
    <property type="molecule type" value="Genomic_DNA"/>
</dbReference>